<dbReference type="AlphaFoldDB" id="A0AAE0WA26"/>
<feature type="coiled-coil region" evidence="1">
    <location>
        <begin position="13"/>
        <end position="47"/>
    </location>
</feature>
<name>A0AAE0WA26_9BIVA</name>
<evidence type="ECO:0000313" key="3">
    <source>
        <dbReference type="Proteomes" id="UP001195483"/>
    </source>
</evidence>
<keyword evidence="3" id="KW-1185">Reference proteome</keyword>
<reference evidence="2" key="3">
    <citation type="submission" date="2023-05" db="EMBL/GenBank/DDBJ databases">
        <authorList>
            <person name="Smith C.H."/>
        </authorList>
    </citation>
    <scope>NUCLEOTIDE SEQUENCE</scope>
    <source>
        <strain evidence="2">CHS0354</strain>
        <tissue evidence="2">Mantle</tissue>
    </source>
</reference>
<dbReference type="Proteomes" id="UP001195483">
    <property type="component" value="Unassembled WGS sequence"/>
</dbReference>
<feature type="non-terminal residue" evidence="2">
    <location>
        <position position="205"/>
    </location>
</feature>
<keyword evidence="1" id="KW-0175">Coiled coil</keyword>
<reference evidence="2" key="2">
    <citation type="journal article" date="2021" name="Genome Biol. Evol.">
        <title>Developing a high-quality reference genome for a parasitic bivalve with doubly uniparental inheritance (Bivalvia: Unionida).</title>
        <authorList>
            <person name="Smith C.H."/>
        </authorList>
    </citation>
    <scope>NUCLEOTIDE SEQUENCE</scope>
    <source>
        <strain evidence="2">CHS0354</strain>
        <tissue evidence="2">Mantle</tissue>
    </source>
</reference>
<proteinExistence type="predicted"/>
<organism evidence="2 3">
    <name type="scientific">Potamilus streckersoni</name>
    <dbReference type="NCBI Taxonomy" id="2493646"/>
    <lineage>
        <taxon>Eukaryota</taxon>
        <taxon>Metazoa</taxon>
        <taxon>Spiralia</taxon>
        <taxon>Lophotrochozoa</taxon>
        <taxon>Mollusca</taxon>
        <taxon>Bivalvia</taxon>
        <taxon>Autobranchia</taxon>
        <taxon>Heteroconchia</taxon>
        <taxon>Palaeoheterodonta</taxon>
        <taxon>Unionida</taxon>
        <taxon>Unionoidea</taxon>
        <taxon>Unionidae</taxon>
        <taxon>Ambleminae</taxon>
        <taxon>Lampsilini</taxon>
        <taxon>Potamilus</taxon>
    </lineage>
</organism>
<sequence>KKEHLVTQKQKEVMMMETEVRELMRLCKILEDQTSALEEDVQNKKCEMNAFGSLVTGDAETEVKKREPLYYKKYNNIKNVNEAKSLLSIIRHKANALRHLEIMTYQKLLDFQYQLKSEVVKQKTILVKKDSSKRRNFEFVFDAIRSRFERQTVIGSVSEDQAADKELETANPFSFIQSNETNSRSASPITVSAPGFVLHPLESSL</sequence>
<reference evidence="2" key="1">
    <citation type="journal article" date="2021" name="Genome Biol. Evol.">
        <title>A High-Quality Reference Genome for a Parasitic Bivalve with Doubly Uniparental Inheritance (Bivalvia: Unionida).</title>
        <authorList>
            <person name="Smith C.H."/>
        </authorList>
    </citation>
    <scope>NUCLEOTIDE SEQUENCE</scope>
    <source>
        <strain evidence="2">CHS0354</strain>
    </source>
</reference>
<accession>A0AAE0WA26</accession>
<dbReference type="EMBL" id="JAEAOA010000726">
    <property type="protein sequence ID" value="KAK3606991.1"/>
    <property type="molecule type" value="Genomic_DNA"/>
</dbReference>
<evidence type="ECO:0000256" key="1">
    <source>
        <dbReference type="SAM" id="Coils"/>
    </source>
</evidence>
<gene>
    <name evidence="2" type="ORF">CHS0354_011860</name>
</gene>
<evidence type="ECO:0000313" key="2">
    <source>
        <dbReference type="EMBL" id="KAK3606991.1"/>
    </source>
</evidence>
<protein>
    <submittedName>
        <fullName evidence="2">Uncharacterized protein</fullName>
    </submittedName>
</protein>
<comment type="caution">
    <text evidence="2">The sequence shown here is derived from an EMBL/GenBank/DDBJ whole genome shotgun (WGS) entry which is preliminary data.</text>
</comment>